<dbReference type="SUPFAM" id="SSF53383">
    <property type="entry name" value="PLP-dependent transferases"/>
    <property type="match status" value="1"/>
</dbReference>
<dbReference type="EMBL" id="JBBLZC010000015">
    <property type="protein sequence ID" value="MEK0084459.1"/>
    <property type="molecule type" value="Genomic_DNA"/>
</dbReference>
<reference evidence="6 7" key="1">
    <citation type="submission" date="2024-01" db="EMBL/GenBank/DDBJ databases">
        <title>Multi-omics insights into the function and evolution of sodium benzoate biodegradation pathways in Benzoatithermus flavus gen. nov., sp. nov. from hot spring.</title>
        <authorList>
            <person name="Hu C.-J."/>
            <person name="Li W.-J."/>
        </authorList>
    </citation>
    <scope>NUCLEOTIDE SEQUENCE [LARGE SCALE GENOMIC DNA]</scope>
    <source>
        <strain evidence="6 7">SYSU G07066</strain>
    </source>
</reference>
<evidence type="ECO:0000256" key="3">
    <source>
        <dbReference type="ARBA" id="ARBA00011881"/>
    </source>
</evidence>
<dbReference type="Proteomes" id="UP001375743">
    <property type="component" value="Unassembled WGS sequence"/>
</dbReference>
<evidence type="ECO:0000313" key="6">
    <source>
        <dbReference type="EMBL" id="MEK0084459.1"/>
    </source>
</evidence>
<name>A0ABU8XTS5_9PROT</name>
<dbReference type="InterPro" id="IPR023603">
    <property type="entry name" value="Low_specificity_L-TA-like"/>
</dbReference>
<keyword evidence="7" id="KW-1185">Reference proteome</keyword>
<comment type="caution">
    <text evidence="6">The sequence shown here is derived from an EMBL/GenBank/DDBJ whole genome shotgun (WGS) entry which is preliminary data.</text>
</comment>
<dbReference type="Gene3D" id="3.90.1150.10">
    <property type="entry name" value="Aspartate Aminotransferase, domain 1"/>
    <property type="match status" value="1"/>
</dbReference>
<dbReference type="Pfam" id="PF01212">
    <property type="entry name" value="Beta_elim_lyase"/>
    <property type="match status" value="1"/>
</dbReference>
<dbReference type="InterPro" id="IPR015421">
    <property type="entry name" value="PyrdxlP-dep_Trfase_major"/>
</dbReference>
<dbReference type="PANTHER" id="PTHR48097:SF9">
    <property type="entry name" value="L-THREONINE ALDOLASE"/>
    <property type="match status" value="1"/>
</dbReference>
<evidence type="ECO:0000256" key="1">
    <source>
        <dbReference type="ARBA" id="ARBA00001933"/>
    </source>
</evidence>
<keyword evidence="4" id="KW-0663">Pyridoxal phosphate</keyword>
<dbReference type="Gene3D" id="3.40.640.10">
    <property type="entry name" value="Type I PLP-dependent aspartate aminotransferase-like (Major domain)"/>
    <property type="match status" value="1"/>
</dbReference>
<sequence length="346" mass="36298">MIDLRSDTLTRPTPAMRAAIAAAEVGDDVYGEDPTVAALERRTAELLGKEAALFVPSGTMANQVALRCHTEPGDEILAEAAAHIVHVERGAPAALSGLTIRTIPSAAGVFDADDLRPFVRVPSRYMPAGIFPPTKLVCLENTHNFGGGTVWSVETMAAVARLAHEHGIKVHLDGARLWNAAVASGRREAEFAAHADSVSVCFSKGLGAPVGSALAGSAVFIERARRFRGMFGGGMRQAGILAAAALHALDHHRDRLAVDHARARAFAAGLAALSGIGIDPGTVQTNIVIFRVTAMPAAAFVERCWKQGLRMLPAGADKVRAVFHLDLPENAVEEALRIAAAALAAP</sequence>
<evidence type="ECO:0000259" key="5">
    <source>
        <dbReference type="Pfam" id="PF01212"/>
    </source>
</evidence>
<evidence type="ECO:0000256" key="2">
    <source>
        <dbReference type="ARBA" id="ARBA00006966"/>
    </source>
</evidence>
<proteinExistence type="inferred from homology"/>
<dbReference type="RefSeq" id="WP_418160311.1">
    <property type="nucleotide sequence ID" value="NZ_JBBLZC010000015.1"/>
</dbReference>
<dbReference type="PANTHER" id="PTHR48097">
    <property type="entry name" value="L-THREONINE ALDOLASE-RELATED"/>
    <property type="match status" value="1"/>
</dbReference>
<evidence type="ECO:0000256" key="4">
    <source>
        <dbReference type="ARBA" id="ARBA00022898"/>
    </source>
</evidence>
<organism evidence="6 7">
    <name type="scientific">Benzoatithermus flavus</name>
    <dbReference type="NCBI Taxonomy" id="3108223"/>
    <lineage>
        <taxon>Bacteria</taxon>
        <taxon>Pseudomonadati</taxon>
        <taxon>Pseudomonadota</taxon>
        <taxon>Alphaproteobacteria</taxon>
        <taxon>Geminicoccales</taxon>
        <taxon>Geminicoccaceae</taxon>
        <taxon>Benzoatithermus</taxon>
    </lineage>
</organism>
<comment type="subunit">
    <text evidence="3">Homotetramer.</text>
</comment>
<dbReference type="PIRSF" id="PIRSF017617">
    <property type="entry name" value="Thr_aldolase"/>
    <property type="match status" value="1"/>
</dbReference>
<protein>
    <submittedName>
        <fullName evidence="6">GntG family PLP-dependent aldolase</fullName>
    </submittedName>
</protein>
<dbReference type="NCBIfam" id="NF041359">
    <property type="entry name" value="GntG_guanitoxin"/>
    <property type="match status" value="1"/>
</dbReference>
<comment type="cofactor">
    <cofactor evidence="1">
        <name>pyridoxal 5'-phosphate</name>
        <dbReference type="ChEBI" id="CHEBI:597326"/>
    </cofactor>
</comment>
<comment type="similarity">
    <text evidence="2">Belongs to the threonine aldolase family.</text>
</comment>
<dbReference type="InterPro" id="IPR015424">
    <property type="entry name" value="PyrdxlP-dep_Trfase"/>
</dbReference>
<gene>
    <name evidence="6" type="ORF">U1T56_14985</name>
</gene>
<evidence type="ECO:0000313" key="7">
    <source>
        <dbReference type="Proteomes" id="UP001375743"/>
    </source>
</evidence>
<feature type="domain" description="Aromatic amino acid beta-eliminating lyase/threonine aldolase" evidence="5">
    <location>
        <begin position="3"/>
        <end position="291"/>
    </location>
</feature>
<dbReference type="InterPro" id="IPR001597">
    <property type="entry name" value="ArAA_b-elim_lyase/Thr_aldolase"/>
</dbReference>
<dbReference type="InterPro" id="IPR015422">
    <property type="entry name" value="PyrdxlP-dep_Trfase_small"/>
</dbReference>
<accession>A0ABU8XTS5</accession>